<dbReference type="Proteomes" id="UP000011932">
    <property type="component" value="Chromosome"/>
</dbReference>
<evidence type="ECO:0000256" key="3">
    <source>
        <dbReference type="RuleBase" id="RU004447"/>
    </source>
</evidence>
<dbReference type="InterPro" id="IPR011765">
    <property type="entry name" value="Pept_M16_N"/>
</dbReference>
<dbReference type="HOGENOM" id="CLU_009902_3_0_5"/>
<evidence type="ECO:0000256" key="1">
    <source>
        <dbReference type="ARBA" id="ARBA00001947"/>
    </source>
</evidence>
<dbReference type="OrthoDB" id="9811314at2"/>
<dbReference type="Gene3D" id="3.30.830.10">
    <property type="entry name" value="Metalloenzyme, LuxS/M16 peptidase-like"/>
    <property type="match status" value="2"/>
</dbReference>
<dbReference type="FunFam" id="3.30.830.10:FF:000008">
    <property type="entry name" value="Mitochondrial-processing peptidase subunit beta"/>
    <property type="match status" value="1"/>
</dbReference>
<dbReference type="STRING" id="349215.A11S_2240"/>
<dbReference type="PATRIC" id="fig|349215.9.peg.2172"/>
<dbReference type="InterPro" id="IPR050361">
    <property type="entry name" value="MPP/UQCRC_Complex"/>
</dbReference>
<evidence type="ECO:0000313" key="6">
    <source>
        <dbReference type="EMBL" id="AGH99036.1"/>
    </source>
</evidence>
<dbReference type="InterPro" id="IPR001431">
    <property type="entry name" value="Pept_M16_Zn_BS"/>
</dbReference>
<feature type="domain" description="Peptidase M16 C-terminal" evidence="5">
    <location>
        <begin position="167"/>
        <end position="339"/>
    </location>
</feature>
<dbReference type="GO" id="GO:0046872">
    <property type="term" value="F:metal ion binding"/>
    <property type="evidence" value="ECO:0007669"/>
    <property type="project" value="InterPro"/>
</dbReference>
<comment type="similarity">
    <text evidence="2 3">Belongs to the peptidase M16 family.</text>
</comment>
<dbReference type="InterPro" id="IPR011249">
    <property type="entry name" value="Metalloenz_LuxS/M16"/>
</dbReference>
<dbReference type="Pfam" id="PF00675">
    <property type="entry name" value="Peptidase_M16"/>
    <property type="match status" value="1"/>
</dbReference>
<dbReference type="GO" id="GO:0004222">
    <property type="term" value="F:metalloendopeptidase activity"/>
    <property type="evidence" value="ECO:0007669"/>
    <property type="project" value="UniProtKB-EC"/>
</dbReference>
<dbReference type="PROSITE" id="PS00143">
    <property type="entry name" value="INSULINASE"/>
    <property type="match status" value="1"/>
</dbReference>
<dbReference type="RefSeq" id="WP_015468547.1">
    <property type="nucleotide sequence ID" value="NC_020812.1"/>
</dbReference>
<proteinExistence type="inferred from homology"/>
<evidence type="ECO:0000259" key="5">
    <source>
        <dbReference type="Pfam" id="PF05193"/>
    </source>
</evidence>
<gene>
    <name evidence="6" type="ORF">A11S_2240</name>
</gene>
<dbReference type="InterPro" id="IPR007863">
    <property type="entry name" value="Peptidase_M16_C"/>
</dbReference>
<dbReference type="Pfam" id="PF05193">
    <property type="entry name" value="Peptidase_M16_C"/>
    <property type="match status" value="1"/>
</dbReference>
<name>M4VLP3_9BACT</name>
<dbReference type="GO" id="GO:0006508">
    <property type="term" value="P:proteolysis"/>
    <property type="evidence" value="ECO:0007669"/>
    <property type="project" value="InterPro"/>
</dbReference>
<evidence type="ECO:0000259" key="4">
    <source>
        <dbReference type="Pfam" id="PF00675"/>
    </source>
</evidence>
<feature type="domain" description="Peptidase M16 N-terminal" evidence="4">
    <location>
        <begin position="13"/>
        <end position="159"/>
    </location>
</feature>
<reference evidence="6 7" key="1">
    <citation type="journal article" date="2013" name="ISME J.">
        <title>By their genes ye shall know them: genomic signatures of predatory bacteria.</title>
        <authorList>
            <person name="Pasternak Z."/>
            <person name="Pietrokovski S."/>
            <person name="Rotem O."/>
            <person name="Gophna U."/>
            <person name="Lurie-Weinberger M.N."/>
            <person name="Jurkevitch E."/>
        </authorList>
    </citation>
    <scope>NUCLEOTIDE SEQUENCE [LARGE SCALE GENOMIC DNA]</scope>
    <source>
        <strain evidence="6">EPB</strain>
    </source>
</reference>
<dbReference type="EC" id="3.4.24.64" evidence="6"/>
<evidence type="ECO:0000313" key="7">
    <source>
        <dbReference type="Proteomes" id="UP000011932"/>
    </source>
</evidence>
<dbReference type="EMBL" id="CP003538">
    <property type="protein sequence ID" value="AGH99036.1"/>
    <property type="molecule type" value="Genomic_DNA"/>
</dbReference>
<dbReference type="KEGG" id="man:A11S_2240"/>
<accession>M4VLP3</accession>
<organism evidence="6 7">
    <name type="scientific">Micavibrio aeruginosavorus EPB</name>
    <dbReference type="NCBI Taxonomy" id="349215"/>
    <lineage>
        <taxon>Bacteria</taxon>
        <taxon>Pseudomonadati</taxon>
        <taxon>Bdellovibrionota</taxon>
        <taxon>Bdellovibrionia</taxon>
        <taxon>Bdellovibrionales</taxon>
        <taxon>Pseudobdellovibrionaceae</taxon>
        <taxon>Micavibrio</taxon>
    </lineage>
</organism>
<evidence type="ECO:0000256" key="2">
    <source>
        <dbReference type="ARBA" id="ARBA00007261"/>
    </source>
</evidence>
<keyword evidence="6" id="KW-0378">Hydrolase</keyword>
<comment type="cofactor">
    <cofactor evidence="1">
        <name>Zn(2+)</name>
        <dbReference type="ChEBI" id="CHEBI:29105"/>
    </cofactor>
</comment>
<protein>
    <submittedName>
        <fullName evidence="6">Mitochondrial processing peptidase-like protein</fullName>
        <ecNumber evidence="6">3.4.24.64</ecNumber>
    </submittedName>
</protein>
<sequence>MSIEITTLPGGLRVVTDSIPSMDSVAIGVWAAVGTRHEDMIHNGVAHMVEHMMFKGTKTRTAAQIAEAIEDVGGNVNAYTSRDITAYHVHLLKDHTPLAMDILSDILQNTTMPEDEVERERDVILQEIGMSNDTPDDLVFDLYQETAYPDQALGAPILGRNDIIANMQRDTLQGYVNRCYTPKNLVLSAAGNITHDALVKMASERFNALPKDQEVTTAAAHYTGGQSRAEKDLEQSHIVLGFQGISRHDEDYYAAVALSTILGGGMSSRLFQEVREKRGLVYSVFSFHSSYADDGQFAVYAGTGPERLGELIPVVCDELKKIANDVVSDAELKRAKTQMKSGLLMARESMMTRAGQQAKHLIYFDKKLDVAELLHKIDAVTDDDILRLSQRIFATVPTVAALGPLQQLESYESLRARLRA</sequence>
<dbReference type="PANTHER" id="PTHR11851:SF49">
    <property type="entry name" value="MITOCHONDRIAL-PROCESSING PEPTIDASE SUBUNIT ALPHA"/>
    <property type="match status" value="1"/>
</dbReference>
<dbReference type="SUPFAM" id="SSF63411">
    <property type="entry name" value="LuxS/MPP-like metallohydrolase"/>
    <property type="match status" value="2"/>
</dbReference>
<dbReference type="AlphaFoldDB" id="M4VLP3"/>
<dbReference type="PANTHER" id="PTHR11851">
    <property type="entry name" value="METALLOPROTEASE"/>
    <property type="match status" value="1"/>
</dbReference>